<accession>A0A9X1IB28</accession>
<reference evidence="1" key="1">
    <citation type="submission" date="2021-10" db="EMBL/GenBank/DDBJ databases">
        <title>Roseicella aerolatum sp. nov., isolated from aerosols of e-waste dismantling site.</title>
        <authorList>
            <person name="Qin T."/>
        </authorList>
    </citation>
    <scope>NUCLEOTIDE SEQUENCE</scope>
    <source>
        <strain evidence="1">GB24</strain>
    </source>
</reference>
<keyword evidence="2" id="KW-1185">Reference proteome</keyword>
<name>A0A9X1IB28_9PROT</name>
<dbReference type="EMBL" id="JAJAQI010000006">
    <property type="protein sequence ID" value="MCB4821247.1"/>
    <property type="molecule type" value="Genomic_DNA"/>
</dbReference>
<sequence>MPKSKTRAPRRKAVNAKYKRLTRITESYFAAMERVPIGSPDRRPEHDTRQERLSAKLNGLLVRLATALRLLDPALLTGRDKFVLAFVALQDQVAAFDWSKVTPATFPAFATRFEQYEGVFLDVVSGRTRMELALLQLDAADVGFRRAARAYVDRKAAESRARR</sequence>
<organism evidence="1 2">
    <name type="scientific">Roseicella aerolata</name>
    <dbReference type="NCBI Taxonomy" id="2883479"/>
    <lineage>
        <taxon>Bacteria</taxon>
        <taxon>Pseudomonadati</taxon>
        <taxon>Pseudomonadota</taxon>
        <taxon>Alphaproteobacteria</taxon>
        <taxon>Acetobacterales</taxon>
        <taxon>Roseomonadaceae</taxon>
        <taxon>Roseicella</taxon>
    </lineage>
</organism>
<evidence type="ECO:0000313" key="1">
    <source>
        <dbReference type="EMBL" id="MCB4821247.1"/>
    </source>
</evidence>
<protein>
    <submittedName>
        <fullName evidence="1">Uncharacterized protein</fullName>
    </submittedName>
</protein>
<evidence type="ECO:0000313" key="2">
    <source>
        <dbReference type="Proteomes" id="UP001139311"/>
    </source>
</evidence>
<dbReference type="RefSeq" id="WP_226605705.1">
    <property type="nucleotide sequence ID" value="NZ_JAJAQI010000006.1"/>
</dbReference>
<dbReference type="Proteomes" id="UP001139311">
    <property type="component" value="Unassembled WGS sequence"/>
</dbReference>
<comment type="caution">
    <text evidence="1">The sequence shown here is derived from an EMBL/GenBank/DDBJ whole genome shotgun (WGS) entry which is preliminary data.</text>
</comment>
<gene>
    <name evidence="1" type="ORF">LHA35_05825</name>
</gene>
<proteinExistence type="predicted"/>
<dbReference type="AlphaFoldDB" id="A0A9X1IB28"/>